<feature type="transmembrane region" description="Helical" evidence="9">
    <location>
        <begin position="205"/>
        <end position="221"/>
    </location>
</feature>
<name>A0A3R7YJD2_9EURY</name>
<evidence type="ECO:0000256" key="3">
    <source>
        <dbReference type="ARBA" id="ARBA00022630"/>
    </source>
</evidence>
<proteinExistence type="predicted"/>
<gene>
    <name evidence="10" type="ORF">D5R95_01885</name>
</gene>
<evidence type="ECO:0000256" key="8">
    <source>
        <dbReference type="ARBA" id="ARBA00023136"/>
    </source>
</evidence>
<evidence type="ECO:0000256" key="9">
    <source>
        <dbReference type="SAM" id="Phobius"/>
    </source>
</evidence>
<dbReference type="PANTHER" id="PTHR30578:SF0">
    <property type="entry name" value="ION-TRANSLOCATING OXIDOREDUCTASE COMPLEX SUBUNIT D"/>
    <property type="match status" value="1"/>
</dbReference>
<accession>A0A3R7YJD2</accession>
<keyword evidence="10" id="KW-0830">Ubiquinone</keyword>
<keyword evidence="8 9" id="KW-0472">Membrane</keyword>
<feature type="transmembrane region" description="Helical" evidence="9">
    <location>
        <begin position="21"/>
        <end position="39"/>
    </location>
</feature>
<dbReference type="GO" id="GO:0005886">
    <property type="term" value="C:plasma membrane"/>
    <property type="evidence" value="ECO:0007669"/>
    <property type="project" value="TreeGrafter"/>
</dbReference>
<keyword evidence="1" id="KW-0813">Transport</keyword>
<evidence type="ECO:0000313" key="10">
    <source>
        <dbReference type="EMBL" id="RQD90109.1"/>
    </source>
</evidence>
<dbReference type="AlphaFoldDB" id="A0A3R7YJD2"/>
<reference evidence="10 11" key="1">
    <citation type="submission" date="2018-08" db="EMBL/GenBank/DDBJ databases">
        <title>The metabolism and importance of syntrophic acetate oxidation coupled to methane or sulfide production in haloalkaline environments.</title>
        <authorList>
            <person name="Timmers P.H.A."/>
            <person name="Vavourakis C.D."/>
            <person name="Sorokin D.Y."/>
            <person name="Sinninghe Damste J.S."/>
            <person name="Muyzer G."/>
            <person name="Stams A.J.M."/>
            <person name="Plugge C.M."/>
        </authorList>
    </citation>
    <scope>NUCLEOTIDE SEQUENCE [LARGE SCALE GENOMIC DNA]</scope>
    <source>
        <strain evidence="10">MSAO_Arc3</strain>
    </source>
</reference>
<dbReference type="PANTHER" id="PTHR30578">
    <property type="entry name" value="ELECTRON TRANSPORT COMPLEX PROTEIN RNFD"/>
    <property type="match status" value="1"/>
</dbReference>
<keyword evidence="4" id="KW-0288">FMN</keyword>
<dbReference type="EMBL" id="QZAB01000129">
    <property type="protein sequence ID" value="RQD90109.1"/>
    <property type="molecule type" value="Genomic_DNA"/>
</dbReference>
<protein>
    <submittedName>
        <fullName evidence="10">NADH:ubiquinone oxidoreductase</fullName>
    </submittedName>
</protein>
<feature type="transmembrane region" description="Helical" evidence="9">
    <location>
        <begin position="182"/>
        <end position="199"/>
    </location>
</feature>
<feature type="transmembrane region" description="Helical" evidence="9">
    <location>
        <begin position="156"/>
        <end position="175"/>
    </location>
</feature>
<evidence type="ECO:0000313" key="11">
    <source>
        <dbReference type="Proteomes" id="UP000284763"/>
    </source>
</evidence>
<feature type="transmembrane region" description="Helical" evidence="9">
    <location>
        <begin position="233"/>
        <end position="249"/>
    </location>
</feature>
<keyword evidence="7 9" id="KW-1133">Transmembrane helix</keyword>
<dbReference type="NCBIfam" id="NF041838">
    <property type="entry name" value="rnfD_Methano"/>
    <property type="match status" value="1"/>
</dbReference>
<dbReference type="Proteomes" id="UP000284763">
    <property type="component" value="Unassembled WGS sequence"/>
</dbReference>
<evidence type="ECO:0000256" key="4">
    <source>
        <dbReference type="ARBA" id="ARBA00022643"/>
    </source>
</evidence>
<feature type="transmembrane region" description="Helical" evidence="9">
    <location>
        <begin position="69"/>
        <end position="87"/>
    </location>
</feature>
<dbReference type="Pfam" id="PF03116">
    <property type="entry name" value="NQR2_RnfD_RnfE"/>
    <property type="match status" value="1"/>
</dbReference>
<dbReference type="GO" id="GO:0055085">
    <property type="term" value="P:transmembrane transport"/>
    <property type="evidence" value="ECO:0007669"/>
    <property type="project" value="InterPro"/>
</dbReference>
<evidence type="ECO:0000256" key="5">
    <source>
        <dbReference type="ARBA" id="ARBA00022692"/>
    </source>
</evidence>
<dbReference type="RefSeq" id="WP_259133100.1">
    <property type="nucleotide sequence ID" value="NZ_JANUCS010000001.1"/>
</dbReference>
<evidence type="ECO:0000256" key="2">
    <source>
        <dbReference type="ARBA" id="ARBA00022553"/>
    </source>
</evidence>
<organism evidence="10 11">
    <name type="scientific">Methanosalsum natronophilum</name>
    <dbReference type="NCBI Taxonomy" id="768733"/>
    <lineage>
        <taxon>Archaea</taxon>
        <taxon>Methanobacteriati</taxon>
        <taxon>Methanobacteriota</taxon>
        <taxon>Stenosarchaea group</taxon>
        <taxon>Methanomicrobia</taxon>
        <taxon>Methanosarcinales</taxon>
        <taxon>Methanosarcinaceae</taxon>
        <taxon>Methanosalsum</taxon>
    </lineage>
</organism>
<evidence type="ECO:0000256" key="7">
    <source>
        <dbReference type="ARBA" id="ARBA00022989"/>
    </source>
</evidence>
<comment type="caution">
    <text evidence="10">The sequence shown here is derived from an EMBL/GenBank/DDBJ whole genome shotgun (WGS) entry which is preliminary data.</text>
</comment>
<keyword evidence="2" id="KW-0597">Phosphoprotein</keyword>
<keyword evidence="3" id="KW-0285">Flavoprotein</keyword>
<keyword evidence="5 9" id="KW-0812">Transmembrane</keyword>
<dbReference type="InterPro" id="IPR049685">
    <property type="entry name" value="Ion_transpt_RnfD_Methano"/>
</dbReference>
<sequence length="303" mass="33713">MRFTISAPPHKKTGLTVKNIMWSKVFALIPVSIISIYFFGLPALWILFASVLAAVLAEYSIQKTFDQKITIRDGNAVLIGLMLALIIPPEAPFWIPIVGAAFAVIIGKHAFGGLGSYLFHPVLAAWIFLMIAWSEHMTPASFPYADQITDIFLENAAGFLVEVSPIALIGGVYLILRRYLDWRIPLTFTFTIVLLALIFGENLEYLVTGVLIFGILFIATDPSTSPVTKQGRIYYGILCGLLTFIYGYFSVNYGYAALYGIFLANCVTAFLERITFPKEYGTPSIFEKSYITLKEKISNRGIK</sequence>
<dbReference type="InterPro" id="IPR004338">
    <property type="entry name" value="NqrB/RnfD"/>
</dbReference>
<evidence type="ECO:0000256" key="1">
    <source>
        <dbReference type="ARBA" id="ARBA00022448"/>
    </source>
</evidence>
<feature type="transmembrane region" description="Helical" evidence="9">
    <location>
        <begin position="118"/>
        <end position="136"/>
    </location>
</feature>
<keyword evidence="6" id="KW-1278">Translocase</keyword>
<evidence type="ECO:0000256" key="6">
    <source>
        <dbReference type="ARBA" id="ARBA00022967"/>
    </source>
</evidence>